<dbReference type="VEuPathDB" id="FungiDB:I7I51_07742"/>
<proteinExistence type="predicted"/>
<feature type="non-terminal residue" evidence="1">
    <location>
        <position position="44"/>
    </location>
</feature>
<organism evidence="1 2">
    <name type="scientific">Ajellomyces capsulatus</name>
    <name type="common">Darling's disease fungus</name>
    <name type="synonym">Histoplasma capsulatum</name>
    <dbReference type="NCBI Taxonomy" id="5037"/>
    <lineage>
        <taxon>Eukaryota</taxon>
        <taxon>Fungi</taxon>
        <taxon>Dikarya</taxon>
        <taxon>Ascomycota</taxon>
        <taxon>Pezizomycotina</taxon>
        <taxon>Eurotiomycetes</taxon>
        <taxon>Eurotiomycetidae</taxon>
        <taxon>Onygenales</taxon>
        <taxon>Ajellomycetaceae</taxon>
        <taxon>Histoplasma</taxon>
    </lineage>
</organism>
<gene>
    <name evidence="1" type="ORF">I7I51_07742</name>
</gene>
<name>A0A8A1LWM0_AJECA</name>
<dbReference type="AlphaFoldDB" id="A0A8A1LWM0"/>
<protein>
    <submittedName>
        <fullName evidence="1">Uncharacterized protein</fullName>
    </submittedName>
</protein>
<dbReference type="Proteomes" id="UP000663671">
    <property type="component" value="Chromosome 2"/>
</dbReference>
<evidence type="ECO:0000313" key="1">
    <source>
        <dbReference type="EMBL" id="QSS58319.1"/>
    </source>
</evidence>
<sequence length="44" mass="4726">PIWVASHVLPNPSGQTRDNVVVQANAMGTTMLPRPTCPRTSPPM</sequence>
<evidence type="ECO:0000313" key="2">
    <source>
        <dbReference type="Proteomes" id="UP000663671"/>
    </source>
</evidence>
<dbReference type="EMBL" id="CP069109">
    <property type="protein sequence ID" value="QSS58319.1"/>
    <property type="molecule type" value="Genomic_DNA"/>
</dbReference>
<accession>A0A8A1LWM0</accession>
<reference evidence="1" key="1">
    <citation type="submission" date="2021-01" db="EMBL/GenBank/DDBJ databases">
        <title>Chromosome-level genome assembly of a human fungal pathogen reveals clustering of transcriptionally co-regulated genes.</title>
        <authorList>
            <person name="Voorhies M."/>
            <person name="Cohen S."/>
            <person name="Shea T.P."/>
            <person name="Petrus S."/>
            <person name="Munoz J.F."/>
            <person name="Poplawski S."/>
            <person name="Goldman W.E."/>
            <person name="Michael T."/>
            <person name="Cuomo C.A."/>
            <person name="Sil A."/>
            <person name="Beyhan S."/>
        </authorList>
    </citation>
    <scope>NUCLEOTIDE SEQUENCE</scope>
    <source>
        <strain evidence="1">WU24</strain>
    </source>
</reference>